<dbReference type="Pfam" id="PF05085">
    <property type="entry name" value="DUF685"/>
    <property type="match status" value="1"/>
</dbReference>
<dbReference type="RefSeq" id="WP_025408763.1">
    <property type="nucleotide sequence ID" value="NZ_CP005756.1"/>
</dbReference>
<proteinExistence type="predicted"/>
<accession>W5T2G2</accession>
<protein>
    <submittedName>
        <fullName evidence="1">Uncharacterized protein</fullName>
    </submittedName>
</protein>
<organism evidence="1">
    <name type="scientific">Borrelia coriaceae ATCC 43381</name>
    <dbReference type="NCBI Taxonomy" id="1408429"/>
    <lineage>
        <taxon>Bacteria</taxon>
        <taxon>Pseudomonadati</taxon>
        <taxon>Spirochaetota</taxon>
        <taxon>Spirochaetia</taxon>
        <taxon>Spirochaetales</taxon>
        <taxon>Borreliaceae</taxon>
        <taxon>Borrelia</taxon>
    </lineage>
</organism>
<dbReference type="EMBL" id="CP005756">
    <property type="protein sequence ID" value="AHH11511.1"/>
    <property type="molecule type" value="Genomic_DNA"/>
</dbReference>
<evidence type="ECO:0000313" key="1">
    <source>
        <dbReference type="EMBL" id="AHH11511.1"/>
    </source>
</evidence>
<reference evidence="1" key="1">
    <citation type="submission" date="2013-04" db="EMBL/GenBank/DDBJ databases">
        <title>Comparative Genomics of Relapsing Fever Spirochetes.</title>
        <authorList>
            <person name="Schwan T.G."/>
            <person name="Raffel S.J."/>
            <person name="Porcella S.F."/>
            <person name="Martens C.A."/>
            <person name="Bruno D.P."/>
            <person name="Ricklefs S.M."/>
            <person name="Barbian K.B."/>
        </authorList>
    </citation>
    <scope>NUCLEOTIDE SEQUENCE</scope>
    <source>
        <strain evidence="1">Co53</strain>
        <plasmid evidence="1">unnamed</plasmid>
    </source>
</reference>
<sequence>MPNQEQQDVIQYDDAIEIKDLNRVSKFELTDLLVLDDGFSACNAITIKNFLTNFNKETFEKTGLDYFKTIIKNTIAKELLEDQSFIDQVYQKVTNKLK</sequence>
<geneLocation type="plasmid" evidence="1">
    <name>unnamed</name>
</geneLocation>
<dbReference type="HOGENOM" id="CLU_2328216_0_0_12"/>
<dbReference type="InterPro" id="IPR007777">
    <property type="entry name" value="DUF685"/>
</dbReference>
<gene>
    <name evidence="1" type="ORF">BCO_0008003</name>
</gene>
<dbReference type="AlphaFoldDB" id="W5T2G2"/>
<name>W5T2G2_9SPIR</name>
<keyword evidence="1" id="KW-0614">Plasmid</keyword>